<feature type="signal peptide" evidence="9">
    <location>
        <begin position="1"/>
        <end position="23"/>
    </location>
</feature>
<evidence type="ECO:0000256" key="8">
    <source>
        <dbReference type="ARBA" id="ARBA00023157"/>
    </source>
</evidence>
<protein>
    <submittedName>
        <fullName evidence="12">T9SS type A sorting domain-containing protein</fullName>
    </submittedName>
</protein>
<keyword evidence="8" id="KW-1015">Disulfide bond</keyword>
<sequence>MKTNTIKKTIAIIVLLFSGFINAQQPKIFGKSIENFNPCFSVEYQKRLKDKMKNSQGEKQFEKWLAPKVEAVRKKQLQKIANEVITLPVVVHIIHNGDPIGTNENITDERVHSQIQVLNNDFRRVPDTPGYNPNTPGVDIGIEFCLAQRDPDGNATNGINHINMEKVSWDWDNIENTLKPQTQWDPEQYLNIWVCNFGGDLLGIGGFAFFPEGSGLEGLEGDESNYSNDGITMFYRCFGSSDTVPGQYIPGMDKGRSLTHEMGHFLGLRHIWGDGEDCTATDYCNDTPTAIAMNLTCVPNDSCPDDEGSDMIENHMDYTPDECKSVFTNDQKNRMLTVLQNAKRRSSLIISNACSTTASINENELQGIKIHPNPASNVLFISSDQIDTIGSYAIYNTLGQLVDSNIIRFSVDLHIDTSILSQGIYNITIIQENKTISLKFIKE</sequence>
<keyword evidence="13" id="KW-1185">Reference proteome</keyword>
<feature type="domain" description="Secretion system C-terminal sorting" evidence="11">
    <location>
        <begin position="370"/>
        <end position="441"/>
    </location>
</feature>
<evidence type="ECO:0000256" key="1">
    <source>
        <dbReference type="ARBA" id="ARBA00008721"/>
    </source>
</evidence>
<feature type="chain" id="PRO_5018764149" evidence="9">
    <location>
        <begin position="24"/>
        <end position="443"/>
    </location>
</feature>
<dbReference type="RefSeq" id="WP_128390662.1">
    <property type="nucleotide sequence ID" value="NZ_SBII01000010.1"/>
</dbReference>
<evidence type="ECO:0000313" key="12">
    <source>
        <dbReference type="EMBL" id="RWW96759.1"/>
    </source>
</evidence>
<dbReference type="Proteomes" id="UP000287527">
    <property type="component" value="Unassembled WGS sequence"/>
</dbReference>
<dbReference type="SUPFAM" id="SSF55486">
    <property type="entry name" value="Metalloproteases ('zincins'), catalytic domain"/>
    <property type="match status" value="1"/>
</dbReference>
<accession>A0A3S3QA27</accession>
<evidence type="ECO:0000256" key="5">
    <source>
        <dbReference type="ARBA" id="ARBA00022801"/>
    </source>
</evidence>
<dbReference type="GO" id="GO:0046872">
    <property type="term" value="F:metal ion binding"/>
    <property type="evidence" value="ECO:0007669"/>
    <property type="project" value="UniProtKB-KW"/>
</dbReference>
<dbReference type="Pfam" id="PF18962">
    <property type="entry name" value="Por_Secre_tail"/>
    <property type="match status" value="1"/>
</dbReference>
<evidence type="ECO:0000256" key="7">
    <source>
        <dbReference type="ARBA" id="ARBA00023049"/>
    </source>
</evidence>
<dbReference type="Gene3D" id="3.40.390.10">
    <property type="entry name" value="Collagenase (Catalytic Domain)"/>
    <property type="match status" value="1"/>
</dbReference>
<evidence type="ECO:0000259" key="10">
    <source>
        <dbReference type="Pfam" id="PF05572"/>
    </source>
</evidence>
<dbReference type="AlphaFoldDB" id="A0A3S3QA27"/>
<dbReference type="PANTHER" id="PTHR47466">
    <property type="match status" value="1"/>
</dbReference>
<gene>
    <name evidence="12" type="ORF">EPI11_14330</name>
</gene>
<dbReference type="EMBL" id="SBII01000010">
    <property type="protein sequence ID" value="RWW96759.1"/>
    <property type="molecule type" value="Genomic_DNA"/>
</dbReference>
<evidence type="ECO:0000256" key="3">
    <source>
        <dbReference type="ARBA" id="ARBA00022723"/>
    </source>
</evidence>
<dbReference type="InterPro" id="IPR024079">
    <property type="entry name" value="MetalloPept_cat_dom_sf"/>
</dbReference>
<dbReference type="NCBIfam" id="TIGR04183">
    <property type="entry name" value="Por_Secre_tail"/>
    <property type="match status" value="1"/>
</dbReference>
<dbReference type="Pfam" id="PF05572">
    <property type="entry name" value="Peptidase_M43"/>
    <property type="match status" value="1"/>
</dbReference>
<evidence type="ECO:0000256" key="2">
    <source>
        <dbReference type="ARBA" id="ARBA00022670"/>
    </source>
</evidence>
<keyword evidence="5" id="KW-0378">Hydrolase</keyword>
<evidence type="ECO:0000313" key="13">
    <source>
        <dbReference type="Proteomes" id="UP000287527"/>
    </source>
</evidence>
<dbReference type="InterPro" id="IPR026444">
    <property type="entry name" value="Secre_tail"/>
</dbReference>
<keyword evidence="3" id="KW-0479">Metal-binding</keyword>
<name>A0A3S3QA27_9FLAO</name>
<evidence type="ECO:0000256" key="9">
    <source>
        <dbReference type="SAM" id="SignalP"/>
    </source>
</evidence>
<keyword evidence="2" id="KW-0645">Protease</keyword>
<comment type="similarity">
    <text evidence="1">Belongs to the peptidase M43B family.</text>
</comment>
<proteinExistence type="inferred from homology"/>
<dbReference type="InterPro" id="IPR008754">
    <property type="entry name" value="Peptidase_M43"/>
</dbReference>
<comment type="caution">
    <text evidence="12">The sequence shown here is derived from an EMBL/GenBank/DDBJ whole genome shotgun (WGS) entry which is preliminary data.</text>
</comment>
<dbReference type="GO" id="GO:0008237">
    <property type="term" value="F:metallopeptidase activity"/>
    <property type="evidence" value="ECO:0007669"/>
    <property type="project" value="UniProtKB-KW"/>
</dbReference>
<keyword evidence="4 9" id="KW-0732">Signal</keyword>
<dbReference type="CDD" id="cd04275">
    <property type="entry name" value="ZnMc_pappalysin_like"/>
    <property type="match status" value="1"/>
</dbReference>
<evidence type="ECO:0000259" key="11">
    <source>
        <dbReference type="Pfam" id="PF18962"/>
    </source>
</evidence>
<dbReference type="GO" id="GO:0006508">
    <property type="term" value="P:proteolysis"/>
    <property type="evidence" value="ECO:0007669"/>
    <property type="project" value="UniProtKB-KW"/>
</dbReference>
<reference evidence="12 13" key="1">
    <citation type="submission" date="2019-01" db="EMBL/GenBank/DDBJ databases">
        <title>Flavobacterium sp. nov.,isolated from freshwater.</title>
        <authorList>
            <person name="Zhang R."/>
            <person name="Du Z.-J."/>
        </authorList>
    </citation>
    <scope>NUCLEOTIDE SEQUENCE [LARGE SCALE GENOMIC DNA]</scope>
    <source>
        <strain evidence="12 13">1E403</strain>
    </source>
</reference>
<organism evidence="12 13">
    <name type="scientific">Flavobacterium cerinum</name>
    <dbReference type="NCBI Taxonomy" id="2502784"/>
    <lineage>
        <taxon>Bacteria</taxon>
        <taxon>Pseudomonadati</taxon>
        <taxon>Bacteroidota</taxon>
        <taxon>Flavobacteriia</taxon>
        <taxon>Flavobacteriales</taxon>
        <taxon>Flavobacteriaceae</taxon>
        <taxon>Flavobacterium</taxon>
    </lineage>
</organism>
<keyword evidence="6" id="KW-0862">Zinc</keyword>
<dbReference type="OrthoDB" id="6278496at2"/>
<dbReference type="PANTHER" id="PTHR47466:SF1">
    <property type="entry name" value="METALLOPROTEASE MEP1 (AFU_ORTHOLOGUE AFUA_1G07730)-RELATED"/>
    <property type="match status" value="1"/>
</dbReference>
<evidence type="ECO:0000256" key="6">
    <source>
        <dbReference type="ARBA" id="ARBA00022833"/>
    </source>
</evidence>
<keyword evidence="7" id="KW-0482">Metalloprotease</keyword>
<evidence type="ECO:0000256" key="4">
    <source>
        <dbReference type="ARBA" id="ARBA00022729"/>
    </source>
</evidence>
<feature type="domain" description="Peptidase M43 pregnancy-associated plasma-A" evidence="10">
    <location>
        <begin position="181"/>
        <end position="339"/>
    </location>
</feature>